<reference evidence="4 5" key="1">
    <citation type="submission" date="2019-02" db="EMBL/GenBank/DDBJ databases">
        <title>Deep-cultivation of Planctomycetes and their phenomic and genomic characterization uncovers novel biology.</title>
        <authorList>
            <person name="Wiegand S."/>
            <person name="Jogler M."/>
            <person name="Boedeker C."/>
            <person name="Pinto D."/>
            <person name="Vollmers J."/>
            <person name="Rivas-Marin E."/>
            <person name="Kohn T."/>
            <person name="Peeters S.H."/>
            <person name="Heuer A."/>
            <person name="Rast P."/>
            <person name="Oberbeckmann S."/>
            <person name="Bunk B."/>
            <person name="Jeske O."/>
            <person name="Meyerdierks A."/>
            <person name="Storesund J.E."/>
            <person name="Kallscheuer N."/>
            <person name="Luecker S."/>
            <person name="Lage O.M."/>
            <person name="Pohl T."/>
            <person name="Merkel B.J."/>
            <person name="Hornburger P."/>
            <person name="Mueller R.-W."/>
            <person name="Bruemmer F."/>
            <person name="Labrenz M."/>
            <person name="Spormann A.M."/>
            <person name="Op den Camp H."/>
            <person name="Overmann J."/>
            <person name="Amann R."/>
            <person name="Jetten M.S.M."/>
            <person name="Mascher T."/>
            <person name="Medema M.H."/>
            <person name="Devos D.P."/>
            <person name="Kaster A.-K."/>
            <person name="Ovreas L."/>
            <person name="Rohde M."/>
            <person name="Galperin M.Y."/>
            <person name="Jogler C."/>
        </authorList>
    </citation>
    <scope>NUCLEOTIDE SEQUENCE [LARGE SCALE GENOMIC DNA]</scope>
    <source>
        <strain evidence="4 5">Pla85_3_4</strain>
    </source>
</reference>
<dbReference type="Gene3D" id="3.40.50.2300">
    <property type="match status" value="1"/>
</dbReference>
<dbReference type="EMBL" id="CP036433">
    <property type="protein sequence ID" value="QDU96244.1"/>
    <property type="molecule type" value="Genomic_DNA"/>
</dbReference>
<proteinExistence type="predicted"/>
<evidence type="ECO:0000259" key="2">
    <source>
        <dbReference type="PROSITE" id="PS50110"/>
    </source>
</evidence>
<evidence type="ECO:0000313" key="4">
    <source>
        <dbReference type="EMBL" id="QDU98782.1"/>
    </source>
</evidence>
<keyword evidence="5" id="KW-1185">Reference proteome</keyword>
<keyword evidence="1" id="KW-0597">Phosphoprotein</keyword>
<dbReference type="EMBL" id="CP036433">
    <property type="protein sequence ID" value="QDU98782.1"/>
    <property type="molecule type" value="Genomic_DNA"/>
</dbReference>
<name>A0A518E3Y5_9BACT</name>
<dbReference type="Pfam" id="PF20274">
    <property type="entry name" value="cREC_REC"/>
    <property type="match status" value="1"/>
</dbReference>
<evidence type="ECO:0000256" key="1">
    <source>
        <dbReference type="PROSITE-ProRule" id="PRU00169"/>
    </source>
</evidence>
<feature type="domain" description="Response regulatory" evidence="2">
    <location>
        <begin position="2"/>
        <end position="131"/>
    </location>
</feature>
<dbReference type="Proteomes" id="UP000317648">
    <property type="component" value="Chromosome"/>
</dbReference>
<dbReference type="InterPro" id="IPR001789">
    <property type="entry name" value="Sig_transdc_resp-reg_receiver"/>
</dbReference>
<organism evidence="4 5">
    <name type="scientific">Lignipirellula cremea</name>
    <dbReference type="NCBI Taxonomy" id="2528010"/>
    <lineage>
        <taxon>Bacteria</taxon>
        <taxon>Pseudomonadati</taxon>
        <taxon>Planctomycetota</taxon>
        <taxon>Planctomycetia</taxon>
        <taxon>Pirellulales</taxon>
        <taxon>Pirellulaceae</taxon>
        <taxon>Lignipirellula</taxon>
    </lineage>
</organism>
<dbReference type="PROSITE" id="PS50110">
    <property type="entry name" value="RESPONSE_REGULATORY"/>
    <property type="match status" value="1"/>
</dbReference>
<dbReference type="InterPro" id="IPR011006">
    <property type="entry name" value="CheY-like_superfamily"/>
</dbReference>
<sequence length="144" mass="16156">MRITILDDEPCRLEAMQAVLDRLEDPPNVFTFDNAPDMIEWLKDHSASCDLICLDHDLGPNRTRDGTDFDPGIGRDVADFLAKCKPVCPIVIHTTNTEARPGMIAVLEEAGWQVAYVSPYEDLLWVCEIWASEVRQRLGDRAAG</sequence>
<dbReference type="RefSeq" id="WP_145054891.1">
    <property type="nucleotide sequence ID" value="NZ_CP036433.1"/>
</dbReference>
<accession>A0A518E3Y5</accession>
<dbReference type="OrthoDB" id="284845at2"/>
<gene>
    <name evidence="3" type="ORF">Pla8534_40630</name>
    <name evidence="4" type="ORF">Pla8534_66560</name>
</gene>
<dbReference type="SUPFAM" id="SSF52172">
    <property type="entry name" value="CheY-like"/>
    <property type="match status" value="1"/>
</dbReference>
<dbReference type="InterPro" id="IPR046909">
    <property type="entry name" value="cREC_REC"/>
</dbReference>
<dbReference type="KEGG" id="lcre:Pla8534_40630"/>
<feature type="modified residue" description="4-aspartylphosphate" evidence="1">
    <location>
        <position position="55"/>
    </location>
</feature>
<evidence type="ECO:0000313" key="5">
    <source>
        <dbReference type="Proteomes" id="UP000317648"/>
    </source>
</evidence>
<dbReference type="AlphaFoldDB" id="A0A518E3Y5"/>
<protein>
    <submittedName>
        <fullName evidence="4">Response regulator receiver domain protein</fullName>
    </submittedName>
</protein>
<dbReference type="GO" id="GO:0000160">
    <property type="term" value="P:phosphorelay signal transduction system"/>
    <property type="evidence" value="ECO:0007669"/>
    <property type="project" value="InterPro"/>
</dbReference>
<evidence type="ECO:0000313" key="3">
    <source>
        <dbReference type="EMBL" id="QDU96244.1"/>
    </source>
</evidence>
<dbReference type="KEGG" id="lcre:Pla8534_66560"/>